<dbReference type="GO" id="GO:0035539">
    <property type="term" value="F:8-oxo-7,8-dihydrodeoxyguanosine triphosphate pyrophosphatase activity"/>
    <property type="evidence" value="ECO:0007669"/>
    <property type="project" value="UniProtKB-EC"/>
</dbReference>
<dbReference type="GO" id="GO:0044716">
    <property type="term" value="F:8-oxo-GDP phosphatase activity"/>
    <property type="evidence" value="ECO:0007669"/>
    <property type="project" value="TreeGrafter"/>
</dbReference>
<keyword evidence="3" id="KW-0515">Mutator protein</keyword>
<dbReference type="GO" id="GO:0046872">
    <property type="term" value="F:metal ion binding"/>
    <property type="evidence" value="ECO:0007669"/>
    <property type="project" value="UniProtKB-KW"/>
</dbReference>
<dbReference type="GO" id="GO:0006260">
    <property type="term" value="P:DNA replication"/>
    <property type="evidence" value="ECO:0007669"/>
    <property type="project" value="UniProtKB-KW"/>
</dbReference>
<evidence type="ECO:0000256" key="2">
    <source>
        <dbReference type="ARBA" id="ARBA00005582"/>
    </source>
</evidence>
<evidence type="ECO:0000256" key="3">
    <source>
        <dbReference type="ARBA" id="ARBA00022457"/>
    </source>
</evidence>
<dbReference type="PANTHER" id="PTHR47707:SF1">
    <property type="entry name" value="NUDIX HYDROLASE FAMILY PROTEIN"/>
    <property type="match status" value="1"/>
</dbReference>
<keyword evidence="9" id="KW-0234">DNA repair</keyword>
<evidence type="ECO:0000256" key="11">
    <source>
        <dbReference type="ARBA" id="ARBA00038905"/>
    </source>
</evidence>
<evidence type="ECO:0000256" key="9">
    <source>
        <dbReference type="ARBA" id="ARBA00023204"/>
    </source>
</evidence>
<dbReference type="PROSITE" id="PS51462">
    <property type="entry name" value="NUDIX"/>
    <property type="match status" value="1"/>
</dbReference>
<evidence type="ECO:0000259" key="13">
    <source>
        <dbReference type="PROSITE" id="PS51462"/>
    </source>
</evidence>
<comment type="catalytic activity">
    <reaction evidence="10">
        <text>8-oxo-dGTP + H2O = 8-oxo-dGMP + diphosphate + H(+)</text>
        <dbReference type="Rhea" id="RHEA:31575"/>
        <dbReference type="ChEBI" id="CHEBI:15377"/>
        <dbReference type="ChEBI" id="CHEBI:15378"/>
        <dbReference type="ChEBI" id="CHEBI:33019"/>
        <dbReference type="ChEBI" id="CHEBI:63224"/>
        <dbReference type="ChEBI" id="CHEBI:77896"/>
        <dbReference type="EC" id="3.6.1.55"/>
    </reaction>
</comment>
<name>A0A2H0RM45_9BACT</name>
<keyword evidence="7 12" id="KW-0378">Hydrolase</keyword>
<evidence type="ECO:0000256" key="6">
    <source>
        <dbReference type="ARBA" id="ARBA00022763"/>
    </source>
</evidence>
<evidence type="ECO:0000256" key="4">
    <source>
        <dbReference type="ARBA" id="ARBA00022705"/>
    </source>
</evidence>
<dbReference type="SUPFAM" id="SSF55811">
    <property type="entry name" value="Nudix"/>
    <property type="match status" value="1"/>
</dbReference>
<dbReference type="AlphaFoldDB" id="A0A2H0RM45"/>
<dbReference type="InterPro" id="IPR015797">
    <property type="entry name" value="NUDIX_hydrolase-like_dom_sf"/>
</dbReference>
<evidence type="ECO:0000256" key="1">
    <source>
        <dbReference type="ARBA" id="ARBA00001946"/>
    </source>
</evidence>
<evidence type="ECO:0000256" key="8">
    <source>
        <dbReference type="ARBA" id="ARBA00022842"/>
    </source>
</evidence>
<dbReference type="InterPro" id="IPR020476">
    <property type="entry name" value="Nudix_hydrolase"/>
</dbReference>
<dbReference type="GO" id="GO:0006281">
    <property type="term" value="P:DNA repair"/>
    <property type="evidence" value="ECO:0007669"/>
    <property type="project" value="UniProtKB-KW"/>
</dbReference>
<dbReference type="PRINTS" id="PR00502">
    <property type="entry name" value="NUDIXFAMILY"/>
</dbReference>
<reference evidence="14 15" key="1">
    <citation type="submission" date="2017-09" db="EMBL/GenBank/DDBJ databases">
        <title>Depth-based differentiation of microbial function through sediment-hosted aquifers and enrichment of novel symbionts in the deep terrestrial subsurface.</title>
        <authorList>
            <person name="Probst A.J."/>
            <person name="Ladd B."/>
            <person name="Jarett J.K."/>
            <person name="Geller-Mcgrath D.E."/>
            <person name="Sieber C.M."/>
            <person name="Emerson J.B."/>
            <person name="Anantharaman K."/>
            <person name="Thomas B.C."/>
            <person name="Malmstrom R."/>
            <person name="Stieglmeier M."/>
            <person name="Klingl A."/>
            <person name="Woyke T."/>
            <person name="Ryan C.M."/>
            <person name="Banfield J.F."/>
        </authorList>
    </citation>
    <scope>NUCLEOTIDE SEQUENCE [LARGE SCALE GENOMIC DNA]</scope>
    <source>
        <strain evidence="14">CG10_big_fil_rev_8_21_14_0_10_50_16</strain>
    </source>
</reference>
<dbReference type="PROSITE" id="PS00893">
    <property type="entry name" value="NUDIX_BOX"/>
    <property type="match status" value="1"/>
</dbReference>
<organism evidence="14 15">
    <name type="scientific">Candidatus Uhrbacteria bacterium CG10_big_fil_rev_8_21_14_0_10_50_16</name>
    <dbReference type="NCBI Taxonomy" id="1975039"/>
    <lineage>
        <taxon>Bacteria</taxon>
        <taxon>Candidatus Uhriibacteriota</taxon>
    </lineage>
</organism>
<dbReference type="Gene3D" id="3.90.79.10">
    <property type="entry name" value="Nucleoside Triphosphate Pyrophosphohydrolase"/>
    <property type="match status" value="1"/>
</dbReference>
<dbReference type="InterPro" id="IPR000086">
    <property type="entry name" value="NUDIX_hydrolase_dom"/>
</dbReference>
<dbReference type="InterPro" id="IPR047127">
    <property type="entry name" value="MutT-like"/>
</dbReference>
<feature type="domain" description="Nudix hydrolase" evidence="13">
    <location>
        <begin position="18"/>
        <end position="140"/>
    </location>
</feature>
<keyword evidence="4" id="KW-0235">DNA replication</keyword>
<dbReference type="GO" id="GO:0044715">
    <property type="term" value="F:8-oxo-dGDP phosphatase activity"/>
    <property type="evidence" value="ECO:0007669"/>
    <property type="project" value="TreeGrafter"/>
</dbReference>
<dbReference type="EC" id="3.6.1.55" evidence="11"/>
<accession>A0A2H0RM45</accession>
<evidence type="ECO:0000256" key="5">
    <source>
        <dbReference type="ARBA" id="ARBA00022723"/>
    </source>
</evidence>
<evidence type="ECO:0000256" key="10">
    <source>
        <dbReference type="ARBA" id="ARBA00035861"/>
    </source>
</evidence>
<keyword evidence="5" id="KW-0479">Metal-binding</keyword>
<dbReference type="InterPro" id="IPR020084">
    <property type="entry name" value="NUDIX_hydrolase_CS"/>
</dbReference>
<sequence length="148" mass="17095">MCVKRFRFRERSIVLNHSMDEVVLGIVCRRGKVLLVKRQRDDDFVWSLPGGKIEAGETKEYAIIREIREESGVDCVAVKEIGRRIHPTTGRSLSYWECRYHSGVLYPRVKTIEEVAWFTREEALERLGTSLFDPAKDFLTSCSVDKGI</sequence>
<keyword evidence="6" id="KW-0227">DNA damage</keyword>
<evidence type="ECO:0000313" key="15">
    <source>
        <dbReference type="Proteomes" id="UP000230084"/>
    </source>
</evidence>
<comment type="cofactor">
    <cofactor evidence="1">
        <name>Mg(2+)</name>
        <dbReference type="ChEBI" id="CHEBI:18420"/>
    </cofactor>
</comment>
<dbReference type="PANTHER" id="PTHR47707">
    <property type="entry name" value="8-OXO-DGTP DIPHOSPHATASE"/>
    <property type="match status" value="1"/>
</dbReference>
<dbReference type="Proteomes" id="UP000230084">
    <property type="component" value="Unassembled WGS sequence"/>
</dbReference>
<comment type="caution">
    <text evidence="14">The sequence shown here is derived from an EMBL/GenBank/DDBJ whole genome shotgun (WGS) entry which is preliminary data.</text>
</comment>
<keyword evidence="8" id="KW-0460">Magnesium</keyword>
<dbReference type="EMBL" id="PCYM01000005">
    <property type="protein sequence ID" value="PIR47619.1"/>
    <property type="molecule type" value="Genomic_DNA"/>
</dbReference>
<evidence type="ECO:0000313" key="14">
    <source>
        <dbReference type="EMBL" id="PIR47619.1"/>
    </source>
</evidence>
<evidence type="ECO:0000256" key="12">
    <source>
        <dbReference type="RuleBase" id="RU003476"/>
    </source>
</evidence>
<dbReference type="GO" id="GO:0008413">
    <property type="term" value="F:8-oxo-7,8-dihydroguanosine triphosphate pyrophosphatase activity"/>
    <property type="evidence" value="ECO:0007669"/>
    <property type="project" value="TreeGrafter"/>
</dbReference>
<proteinExistence type="inferred from homology"/>
<gene>
    <name evidence="14" type="ORF">COV06_02730</name>
</gene>
<comment type="similarity">
    <text evidence="2 12">Belongs to the Nudix hydrolase family.</text>
</comment>
<evidence type="ECO:0000256" key="7">
    <source>
        <dbReference type="ARBA" id="ARBA00022801"/>
    </source>
</evidence>
<dbReference type="Pfam" id="PF00293">
    <property type="entry name" value="NUDIX"/>
    <property type="match status" value="1"/>
</dbReference>
<protein>
    <recommendedName>
        <fullName evidence="11">8-oxo-dGTP diphosphatase</fullName>
        <ecNumber evidence="11">3.6.1.55</ecNumber>
    </recommendedName>
</protein>